<dbReference type="GO" id="GO:0003755">
    <property type="term" value="F:peptidyl-prolyl cis-trans isomerase activity"/>
    <property type="evidence" value="ECO:0007669"/>
    <property type="project" value="UniProtKB-KW"/>
</dbReference>
<dbReference type="InterPro" id="IPR046357">
    <property type="entry name" value="PPIase_dom_sf"/>
</dbReference>
<dbReference type="Pfam" id="PF00639">
    <property type="entry name" value="Rotamase"/>
    <property type="match status" value="1"/>
</dbReference>
<keyword evidence="12" id="KW-1185">Reference proteome</keyword>
<evidence type="ECO:0000313" key="11">
    <source>
        <dbReference type="EMBL" id="TCK99910.1"/>
    </source>
</evidence>
<dbReference type="AlphaFoldDB" id="A0A4R1N8N2"/>
<name>A0A4R1N8N2_9RHOB</name>
<evidence type="ECO:0000256" key="5">
    <source>
        <dbReference type="ARBA" id="ARBA00023110"/>
    </source>
</evidence>
<keyword evidence="5 8" id="KW-0697">Rotamase</keyword>
<reference evidence="11 12" key="1">
    <citation type="submission" date="2019-03" db="EMBL/GenBank/DDBJ databases">
        <title>Genomic Encyclopedia of Archaeal and Bacterial Type Strains, Phase II (KMG-II): from individual species to whole genera.</title>
        <authorList>
            <person name="Goeker M."/>
        </authorList>
    </citation>
    <scope>NUCLEOTIDE SEQUENCE [LARGE SCALE GENOMIC DNA]</scope>
    <source>
        <strain evidence="11 12">DSM 26433</strain>
    </source>
</reference>
<dbReference type="InterPro" id="IPR027304">
    <property type="entry name" value="Trigger_fact/SurA_dom_sf"/>
</dbReference>
<evidence type="ECO:0000256" key="9">
    <source>
        <dbReference type="SAM" id="SignalP"/>
    </source>
</evidence>
<evidence type="ECO:0000256" key="4">
    <source>
        <dbReference type="ARBA" id="ARBA00018370"/>
    </source>
</evidence>
<comment type="caution">
    <text evidence="11">The sequence shown here is derived from an EMBL/GenBank/DDBJ whole genome shotgun (WGS) entry which is preliminary data.</text>
</comment>
<dbReference type="EC" id="5.2.1.8" evidence="3"/>
<dbReference type="PROSITE" id="PS50198">
    <property type="entry name" value="PPIC_PPIASE_2"/>
    <property type="match status" value="1"/>
</dbReference>
<dbReference type="SUPFAM" id="SSF54534">
    <property type="entry name" value="FKBP-like"/>
    <property type="match status" value="1"/>
</dbReference>
<dbReference type="EMBL" id="SMGR01000004">
    <property type="protein sequence ID" value="TCK99910.1"/>
    <property type="molecule type" value="Genomic_DNA"/>
</dbReference>
<evidence type="ECO:0000256" key="6">
    <source>
        <dbReference type="ARBA" id="ARBA00030642"/>
    </source>
</evidence>
<organism evidence="11 12">
    <name type="scientific">Shimia isoporae</name>
    <dbReference type="NCBI Taxonomy" id="647720"/>
    <lineage>
        <taxon>Bacteria</taxon>
        <taxon>Pseudomonadati</taxon>
        <taxon>Pseudomonadota</taxon>
        <taxon>Alphaproteobacteria</taxon>
        <taxon>Rhodobacterales</taxon>
        <taxon>Roseobacteraceae</taxon>
    </lineage>
</organism>
<dbReference type="PANTHER" id="PTHR47245:SF2">
    <property type="entry name" value="PEPTIDYL-PROLYL CIS-TRANS ISOMERASE HP_0175-RELATED"/>
    <property type="match status" value="1"/>
</dbReference>
<evidence type="ECO:0000256" key="2">
    <source>
        <dbReference type="ARBA" id="ARBA00007656"/>
    </source>
</evidence>
<dbReference type="InterPro" id="IPR023058">
    <property type="entry name" value="PPIase_PpiC_CS"/>
</dbReference>
<feature type="domain" description="PpiC" evidence="10">
    <location>
        <begin position="136"/>
        <end position="225"/>
    </location>
</feature>
<evidence type="ECO:0000256" key="7">
    <source>
        <dbReference type="ARBA" id="ARBA00031484"/>
    </source>
</evidence>
<feature type="chain" id="PRO_5020223849" description="Parvulin-like PPIase" evidence="9">
    <location>
        <begin position="24"/>
        <end position="289"/>
    </location>
</feature>
<dbReference type="Gene3D" id="3.10.50.40">
    <property type="match status" value="1"/>
</dbReference>
<evidence type="ECO:0000259" key="10">
    <source>
        <dbReference type="PROSITE" id="PS50198"/>
    </source>
</evidence>
<dbReference type="SUPFAM" id="SSF109998">
    <property type="entry name" value="Triger factor/SurA peptide-binding domain-like"/>
    <property type="match status" value="1"/>
</dbReference>
<feature type="signal peptide" evidence="9">
    <location>
        <begin position="1"/>
        <end position="23"/>
    </location>
</feature>
<accession>A0A4R1N8N2</accession>
<gene>
    <name evidence="11" type="ORF">BXY66_3614</name>
</gene>
<proteinExistence type="inferred from homology"/>
<keyword evidence="9" id="KW-0732">Signal</keyword>
<dbReference type="Proteomes" id="UP000295673">
    <property type="component" value="Unassembled WGS sequence"/>
</dbReference>
<dbReference type="RefSeq" id="WP_132861738.1">
    <property type="nucleotide sequence ID" value="NZ_SMGR01000004.1"/>
</dbReference>
<comment type="catalytic activity">
    <reaction evidence="1">
        <text>[protein]-peptidylproline (omega=180) = [protein]-peptidylproline (omega=0)</text>
        <dbReference type="Rhea" id="RHEA:16237"/>
        <dbReference type="Rhea" id="RHEA-COMP:10747"/>
        <dbReference type="Rhea" id="RHEA-COMP:10748"/>
        <dbReference type="ChEBI" id="CHEBI:83833"/>
        <dbReference type="ChEBI" id="CHEBI:83834"/>
        <dbReference type="EC" id="5.2.1.8"/>
    </reaction>
</comment>
<comment type="similarity">
    <text evidence="2">Belongs to the PpiC/parvulin rotamase family.</text>
</comment>
<dbReference type="InterPro" id="IPR000297">
    <property type="entry name" value="PPIase_PpiC"/>
</dbReference>
<dbReference type="OrthoDB" id="14196at2"/>
<keyword evidence="8 11" id="KW-0413">Isomerase</keyword>
<dbReference type="PROSITE" id="PS01096">
    <property type="entry name" value="PPIC_PPIASE_1"/>
    <property type="match status" value="1"/>
</dbReference>
<evidence type="ECO:0000256" key="1">
    <source>
        <dbReference type="ARBA" id="ARBA00000971"/>
    </source>
</evidence>
<dbReference type="PANTHER" id="PTHR47245">
    <property type="entry name" value="PEPTIDYLPROLYL ISOMERASE"/>
    <property type="match status" value="1"/>
</dbReference>
<evidence type="ECO:0000256" key="3">
    <source>
        <dbReference type="ARBA" id="ARBA00013194"/>
    </source>
</evidence>
<dbReference type="InterPro" id="IPR050245">
    <property type="entry name" value="PrsA_foldase"/>
</dbReference>
<evidence type="ECO:0000256" key="8">
    <source>
        <dbReference type="PROSITE-ProRule" id="PRU00278"/>
    </source>
</evidence>
<protein>
    <recommendedName>
        <fullName evidence="4">Parvulin-like PPIase</fullName>
        <ecNumber evidence="3">5.2.1.8</ecNumber>
    </recommendedName>
    <alternativeName>
        <fullName evidence="6">Peptidyl-prolyl cis-trans isomerase plp</fullName>
    </alternativeName>
    <alternativeName>
        <fullName evidence="7">Rotamase plp</fullName>
    </alternativeName>
</protein>
<sequence>MSKTLKFLRAGAVALMIATPALAEDTATAETVLATVNGTDITLGQMIAVREALPEQYKDLPDNVLFDSILEQLIQQTALAATMGEEMPKKVELTLENEKRALLATQALEDFISVREITDEDLRKVYERKFANLADESEFNASHILVATEEEALALVAELEGGADFAELAKAKSTGPSGPSGGELGWFGMGQMVQPFEAAVVEMSVGGISAPVQTQFGWHVIKLNDTREVSAPSFEETREQLMSEAQEDAVRDYIAELTADAEIVKTDAASFSPEIIRRGELLEDVVVQD</sequence>
<evidence type="ECO:0000313" key="12">
    <source>
        <dbReference type="Proteomes" id="UP000295673"/>
    </source>
</evidence>